<name>A0ABY6HTV0_9ARCH</name>
<evidence type="ECO:0000256" key="5">
    <source>
        <dbReference type="SAM" id="MobiDB-lite"/>
    </source>
</evidence>
<dbReference type="PROSITE" id="PS00211">
    <property type="entry name" value="ABC_TRANSPORTER_1"/>
    <property type="match status" value="1"/>
</dbReference>
<dbReference type="SMART" id="SM00382">
    <property type="entry name" value="AAA"/>
    <property type="match status" value="1"/>
</dbReference>
<keyword evidence="2" id="KW-0813">Transport</keyword>
<keyword evidence="4 7" id="KW-0067">ATP-binding</keyword>
<organism evidence="7 8">
    <name type="scientific">Candidatus Lokiarchaeum ossiferum</name>
    <dbReference type="NCBI Taxonomy" id="2951803"/>
    <lineage>
        <taxon>Archaea</taxon>
        <taxon>Promethearchaeati</taxon>
        <taxon>Promethearchaeota</taxon>
        <taxon>Promethearchaeia</taxon>
        <taxon>Promethearchaeales</taxon>
        <taxon>Promethearchaeaceae</taxon>
        <taxon>Candidatus Lokiarchaeum</taxon>
    </lineage>
</organism>
<evidence type="ECO:0000313" key="7">
    <source>
        <dbReference type="EMBL" id="UYP46943.1"/>
    </source>
</evidence>
<evidence type="ECO:0000256" key="1">
    <source>
        <dbReference type="ARBA" id="ARBA00005417"/>
    </source>
</evidence>
<dbReference type="InterPro" id="IPR017911">
    <property type="entry name" value="MacB-like_ATP-bd"/>
</dbReference>
<dbReference type="GO" id="GO:0005524">
    <property type="term" value="F:ATP binding"/>
    <property type="evidence" value="ECO:0007669"/>
    <property type="project" value="UniProtKB-KW"/>
</dbReference>
<dbReference type="PROSITE" id="PS50893">
    <property type="entry name" value="ABC_TRANSPORTER_2"/>
    <property type="match status" value="1"/>
</dbReference>
<feature type="domain" description="ABC transporter" evidence="6">
    <location>
        <begin position="30"/>
        <end position="261"/>
    </location>
</feature>
<evidence type="ECO:0000256" key="2">
    <source>
        <dbReference type="ARBA" id="ARBA00022448"/>
    </source>
</evidence>
<dbReference type="InterPro" id="IPR003593">
    <property type="entry name" value="AAA+_ATPase"/>
</dbReference>
<proteinExistence type="inferred from homology"/>
<dbReference type="PANTHER" id="PTHR42798:SF2">
    <property type="entry name" value="ABC TRANSPORTER ATP-BINDING PROTEIN MG467-RELATED"/>
    <property type="match status" value="1"/>
</dbReference>
<comment type="similarity">
    <text evidence="1">Belongs to the ABC transporter superfamily.</text>
</comment>
<keyword evidence="3" id="KW-0547">Nucleotide-binding</keyword>
<dbReference type="Gene3D" id="3.40.50.300">
    <property type="entry name" value="P-loop containing nucleotide triphosphate hydrolases"/>
    <property type="match status" value="1"/>
</dbReference>
<gene>
    <name evidence="7" type="ORF">NEF87_003228</name>
</gene>
<evidence type="ECO:0000259" key="6">
    <source>
        <dbReference type="PROSITE" id="PS50893"/>
    </source>
</evidence>
<dbReference type="EMBL" id="CP104013">
    <property type="protein sequence ID" value="UYP46943.1"/>
    <property type="molecule type" value="Genomic_DNA"/>
</dbReference>
<evidence type="ECO:0000256" key="3">
    <source>
        <dbReference type="ARBA" id="ARBA00022741"/>
    </source>
</evidence>
<sequence>MSSNLKSVQKPDINKKRSNVLKEKSQDQGINLNEVSKTYYLGSIVVKALESVSVTIPKNKFVIILGPSGSGKTTLLNVIGALDVASDGNVNVLNKEITNFSRKQLSKFRRQHLGFIFQFFNLIPSLTALENVEFALQIQGKKKTELIAQNALKSVGLKERMGHFPSEMSGGEQQRVAIARALAKSPEILLADEPTGELDYETGIKILELLRNVVTNGKTVLMVTHNAEIAKIADVIIRLRSGKIIETQINENPINPMDLKW</sequence>
<accession>A0ABY6HTV0</accession>
<evidence type="ECO:0000313" key="8">
    <source>
        <dbReference type="Proteomes" id="UP001208689"/>
    </source>
</evidence>
<dbReference type="InterPro" id="IPR027417">
    <property type="entry name" value="P-loop_NTPase"/>
</dbReference>
<feature type="region of interest" description="Disordered" evidence="5">
    <location>
        <begin position="1"/>
        <end position="22"/>
    </location>
</feature>
<dbReference type="InterPro" id="IPR017871">
    <property type="entry name" value="ABC_transporter-like_CS"/>
</dbReference>
<dbReference type="Pfam" id="PF00005">
    <property type="entry name" value="ABC_tran"/>
    <property type="match status" value="1"/>
</dbReference>
<dbReference type="Proteomes" id="UP001208689">
    <property type="component" value="Chromosome"/>
</dbReference>
<dbReference type="SUPFAM" id="SSF52540">
    <property type="entry name" value="P-loop containing nucleoside triphosphate hydrolases"/>
    <property type="match status" value="1"/>
</dbReference>
<dbReference type="PANTHER" id="PTHR42798">
    <property type="entry name" value="LIPOPROTEIN-RELEASING SYSTEM ATP-BINDING PROTEIN LOLD"/>
    <property type="match status" value="1"/>
</dbReference>
<keyword evidence="8" id="KW-1185">Reference proteome</keyword>
<protein>
    <submittedName>
        <fullName evidence="7">ABC transporter ATP-binding protein</fullName>
    </submittedName>
</protein>
<dbReference type="CDD" id="cd03255">
    <property type="entry name" value="ABC_MJ0796_LolCDE_FtsE"/>
    <property type="match status" value="1"/>
</dbReference>
<reference evidence="7" key="1">
    <citation type="submission" date="2022-09" db="EMBL/GenBank/DDBJ databases">
        <title>Actin cytoskeleton and complex cell architecture in an #Asgard archaeon.</title>
        <authorList>
            <person name="Ponce Toledo R.I."/>
            <person name="Schleper C."/>
            <person name="Rodrigues Oliveira T."/>
            <person name="Wollweber F."/>
            <person name="Xu J."/>
            <person name="Rittmann S."/>
            <person name="Klingl A."/>
            <person name="Pilhofer M."/>
        </authorList>
    </citation>
    <scope>NUCLEOTIDE SEQUENCE</scope>
    <source>
        <strain evidence="7">B-35</strain>
    </source>
</reference>
<evidence type="ECO:0000256" key="4">
    <source>
        <dbReference type="ARBA" id="ARBA00022840"/>
    </source>
</evidence>
<feature type="compositionally biased region" description="Basic and acidic residues" evidence="5">
    <location>
        <begin position="12"/>
        <end position="22"/>
    </location>
</feature>
<dbReference type="InterPro" id="IPR003439">
    <property type="entry name" value="ABC_transporter-like_ATP-bd"/>
</dbReference>